<dbReference type="RefSeq" id="WP_200378070.1">
    <property type="nucleotide sequence ID" value="NZ_NRRU01000014.1"/>
</dbReference>
<dbReference type="InterPro" id="IPR050469">
    <property type="entry name" value="Diguanylate_Cyclase"/>
</dbReference>
<proteinExistence type="predicted"/>
<reference evidence="4" key="1">
    <citation type="submission" date="2017-08" db="EMBL/GenBank/DDBJ databases">
        <authorList>
            <person name="Imhoff J.F."/>
            <person name="Rahn T."/>
            <person name="Kuenzel S."/>
            <person name="Neulinger S.C."/>
        </authorList>
    </citation>
    <scope>NUCLEOTIDE SEQUENCE</scope>
    <source>
        <strain evidence="4">IM 151</strain>
    </source>
</reference>
<feature type="domain" description="GGDEF" evidence="3">
    <location>
        <begin position="191"/>
        <end position="320"/>
    </location>
</feature>
<organism evidence="4 5">
    <name type="scientific">Rubrivivax gelatinosus</name>
    <name type="common">Rhodocyclus gelatinosus</name>
    <name type="synonym">Rhodopseudomonas gelatinosa</name>
    <dbReference type="NCBI Taxonomy" id="28068"/>
    <lineage>
        <taxon>Bacteria</taxon>
        <taxon>Pseudomonadati</taxon>
        <taxon>Pseudomonadota</taxon>
        <taxon>Betaproteobacteria</taxon>
        <taxon>Burkholderiales</taxon>
        <taxon>Sphaerotilaceae</taxon>
        <taxon>Rubrivivax</taxon>
    </lineage>
</organism>
<dbReference type="Pfam" id="PF00990">
    <property type="entry name" value="GGDEF"/>
    <property type="match status" value="1"/>
</dbReference>
<evidence type="ECO:0000313" key="5">
    <source>
        <dbReference type="Proteomes" id="UP001041814"/>
    </source>
</evidence>
<evidence type="ECO:0000256" key="2">
    <source>
        <dbReference type="ARBA" id="ARBA00034247"/>
    </source>
</evidence>
<keyword evidence="5" id="KW-1185">Reference proteome</keyword>
<dbReference type="Proteomes" id="UP001041814">
    <property type="component" value="Unassembled WGS sequence"/>
</dbReference>
<accession>A0ABS1DQB5</accession>
<dbReference type="EMBL" id="NRRU01000014">
    <property type="protein sequence ID" value="MBK1712194.1"/>
    <property type="molecule type" value="Genomic_DNA"/>
</dbReference>
<dbReference type="CDD" id="cd01949">
    <property type="entry name" value="GGDEF"/>
    <property type="match status" value="1"/>
</dbReference>
<evidence type="ECO:0000256" key="1">
    <source>
        <dbReference type="ARBA" id="ARBA00012528"/>
    </source>
</evidence>
<dbReference type="NCBIfam" id="TIGR00254">
    <property type="entry name" value="GGDEF"/>
    <property type="match status" value="1"/>
</dbReference>
<evidence type="ECO:0000259" key="3">
    <source>
        <dbReference type="PROSITE" id="PS50887"/>
    </source>
</evidence>
<dbReference type="InterPro" id="IPR000160">
    <property type="entry name" value="GGDEF_dom"/>
</dbReference>
<dbReference type="InterPro" id="IPR043128">
    <property type="entry name" value="Rev_trsase/Diguanyl_cyclase"/>
</dbReference>
<dbReference type="PROSITE" id="PS50887">
    <property type="entry name" value="GGDEF"/>
    <property type="match status" value="1"/>
</dbReference>
<name>A0ABS1DQB5_RUBGE</name>
<dbReference type="SMART" id="SM00267">
    <property type="entry name" value="GGDEF"/>
    <property type="match status" value="1"/>
</dbReference>
<dbReference type="InterPro" id="IPR029787">
    <property type="entry name" value="Nucleotide_cyclase"/>
</dbReference>
<dbReference type="EC" id="2.7.7.65" evidence="1"/>
<dbReference type="PANTHER" id="PTHR45138:SF9">
    <property type="entry name" value="DIGUANYLATE CYCLASE DGCM-RELATED"/>
    <property type="match status" value="1"/>
</dbReference>
<dbReference type="SUPFAM" id="SSF55073">
    <property type="entry name" value="Nucleotide cyclase"/>
    <property type="match status" value="1"/>
</dbReference>
<comment type="catalytic activity">
    <reaction evidence="2">
        <text>2 GTP = 3',3'-c-di-GMP + 2 diphosphate</text>
        <dbReference type="Rhea" id="RHEA:24898"/>
        <dbReference type="ChEBI" id="CHEBI:33019"/>
        <dbReference type="ChEBI" id="CHEBI:37565"/>
        <dbReference type="ChEBI" id="CHEBI:58805"/>
        <dbReference type="EC" id="2.7.7.65"/>
    </reaction>
</comment>
<protein>
    <recommendedName>
        <fullName evidence="1">diguanylate cyclase</fullName>
        <ecNumber evidence="1">2.7.7.65</ecNumber>
    </recommendedName>
</protein>
<reference evidence="4" key="2">
    <citation type="journal article" date="2020" name="Microorganisms">
        <title>Osmotic Adaptation and Compatible Solute Biosynthesis of Phototrophic Bacteria as Revealed from Genome Analyses.</title>
        <authorList>
            <person name="Imhoff J.F."/>
            <person name="Rahn T."/>
            <person name="Kunzel S."/>
            <person name="Keller A."/>
            <person name="Neulinger S.C."/>
        </authorList>
    </citation>
    <scope>NUCLEOTIDE SEQUENCE</scope>
    <source>
        <strain evidence="4">IM 151</strain>
    </source>
</reference>
<evidence type="ECO:0000313" key="4">
    <source>
        <dbReference type="EMBL" id="MBK1712194.1"/>
    </source>
</evidence>
<comment type="caution">
    <text evidence="4">The sequence shown here is derived from an EMBL/GenBank/DDBJ whole genome shotgun (WGS) entry which is preliminary data.</text>
</comment>
<dbReference type="PANTHER" id="PTHR45138">
    <property type="entry name" value="REGULATORY COMPONENTS OF SENSORY TRANSDUCTION SYSTEM"/>
    <property type="match status" value="1"/>
</dbReference>
<gene>
    <name evidence="4" type="ORF">CKO43_05315</name>
</gene>
<sequence length="339" mass="37624">MSRVADHLAELTGFRDRDALDATLVSALHDLLRPREIAIYRIVGEPEDRRWLTRARLTAGETVPSADALWADLATLPPLAAHPLRQACLQQREGMVVDGPPAQTLFPLDLERDCEAVIELHTERPLSTEQLRLAGSILRVYRNFHSLLDYSERDTLTGLLNRKTFDESFMRSTVPAPPVPDPATGLRRGGRNAWLGVVDIDHFKHVNDCHGHLIGDEVLLLLARLMRGVFRQGDLLYRFGGEEFVVLMRCDDAIAAGAAFERLRTAVEHHAFPRVGRITVSVGFTAVRLSDTPSSAFERADQAVYFVKQSGRNRVEGHAALVTRGALVEAAIGDDVVLF</sequence>
<dbReference type="Gene3D" id="3.30.70.270">
    <property type="match status" value="1"/>
</dbReference>